<dbReference type="AlphaFoldDB" id="A0A3D4VCR0"/>
<accession>A0A3D4VCR0</accession>
<evidence type="ECO:0000313" key="3">
    <source>
        <dbReference type="EMBL" id="HCT58624.1"/>
    </source>
</evidence>
<keyword evidence="1" id="KW-0732">Signal</keyword>
<evidence type="ECO:0000256" key="1">
    <source>
        <dbReference type="SAM" id="SignalP"/>
    </source>
</evidence>
<proteinExistence type="predicted"/>
<evidence type="ECO:0000259" key="2">
    <source>
        <dbReference type="Pfam" id="PF07589"/>
    </source>
</evidence>
<dbReference type="Pfam" id="PF07589">
    <property type="entry name" value="PEP-CTERM"/>
    <property type="match status" value="1"/>
</dbReference>
<dbReference type="Proteomes" id="UP000264071">
    <property type="component" value="Unassembled WGS sequence"/>
</dbReference>
<reference evidence="3 4" key="1">
    <citation type="journal article" date="2018" name="Nat. Biotechnol.">
        <title>A standardized bacterial taxonomy based on genome phylogeny substantially revises the tree of life.</title>
        <authorList>
            <person name="Parks D.H."/>
            <person name="Chuvochina M."/>
            <person name="Waite D.W."/>
            <person name="Rinke C."/>
            <person name="Skarshewski A."/>
            <person name="Chaumeil P.A."/>
            <person name="Hugenholtz P."/>
        </authorList>
    </citation>
    <scope>NUCLEOTIDE SEQUENCE [LARGE SCALE GENOMIC DNA]</scope>
    <source>
        <strain evidence="3">UBA8844</strain>
    </source>
</reference>
<comment type="caution">
    <text evidence="3">The sequence shown here is derived from an EMBL/GenBank/DDBJ whole genome shotgun (WGS) entry which is preliminary data.</text>
</comment>
<dbReference type="EMBL" id="DPIY01000011">
    <property type="protein sequence ID" value="HCT58624.1"/>
    <property type="molecule type" value="Genomic_DNA"/>
</dbReference>
<dbReference type="NCBIfam" id="TIGR02595">
    <property type="entry name" value="PEP_CTERM"/>
    <property type="match status" value="1"/>
</dbReference>
<feature type="domain" description="Ice-binding protein C-terminal" evidence="2">
    <location>
        <begin position="206"/>
        <end position="229"/>
    </location>
</feature>
<dbReference type="InterPro" id="IPR013424">
    <property type="entry name" value="Ice-binding_C"/>
</dbReference>
<sequence>MKNLIRVVAAAALLTPSLAFAQIDNTGSAGWSLFWGQISSNAGAWTTATNIGPSIPGEWTDNTAAANWIGANSSGSVGGSGDNVRRYRYLFTYTFGAAAPSTQYTFNLGWDNYMVGAFLGGTADASAANWLSGGTSLAFTPGLPTPDTFGFCGRAGSLNNANMEPCVYPTSLTFAASAGQTLTFVMEGDGQTDGLFLQSIGGSQVVPEPSTYALMAAGLAGLAAVARRRKQQG</sequence>
<feature type="chain" id="PRO_5017693894" evidence="1">
    <location>
        <begin position="22"/>
        <end position="233"/>
    </location>
</feature>
<organism evidence="3 4">
    <name type="scientific">Gemmatimonas aurantiaca</name>
    <dbReference type="NCBI Taxonomy" id="173480"/>
    <lineage>
        <taxon>Bacteria</taxon>
        <taxon>Pseudomonadati</taxon>
        <taxon>Gemmatimonadota</taxon>
        <taxon>Gemmatimonadia</taxon>
        <taxon>Gemmatimonadales</taxon>
        <taxon>Gemmatimonadaceae</taxon>
        <taxon>Gemmatimonas</taxon>
    </lineage>
</organism>
<evidence type="ECO:0000313" key="4">
    <source>
        <dbReference type="Proteomes" id="UP000264071"/>
    </source>
</evidence>
<name>A0A3D4VCR0_9BACT</name>
<gene>
    <name evidence="3" type="ORF">DGD08_15575</name>
</gene>
<feature type="signal peptide" evidence="1">
    <location>
        <begin position="1"/>
        <end position="21"/>
    </location>
</feature>
<protein>
    <submittedName>
        <fullName evidence="3">PEP-CTERM sorting domain-containing protein</fullName>
    </submittedName>
</protein>